<feature type="transmembrane region" description="Helical" evidence="7">
    <location>
        <begin position="12"/>
        <end position="33"/>
    </location>
</feature>
<feature type="transmembrane region" description="Helical" evidence="7">
    <location>
        <begin position="330"/>
        <end position="353"/>
    </location>
</feature>
<dbReference type="InterPro" id="IPR011701">
    <property type="entry name" value="MFS"/>
</dbReference>
<feature type="transmembrane region" description="Helical" evidence="7">
    <location>
        <begin position="365"/>
        <end position="387"/>
    </location>
</feature>
<feature type="domain" description="Major facilitator superfamily (MFS) profile" evidence="8">
    <location>
        <begin position="10"/>
        <end position="421"/>
    </location>
</feature>
<keyword evidence="6 7" id="KW-0472">Membrane</keyword>
<comment type="similarity">
    <text evidence="2">Belongs to the major facilitator superfamily. Nitrate/nitrite porter (TC 2.A.1.8) family.</text>
</comment>
<dbReference type="RefSeq" id="WP_282590898.1">
    <property type="nucleotide sequence ID" value="NZ_JAPAAF010000006.1"/>
</dbReference>
<dbReference type="GO" id="GO:0015112">
    <property type="term" value="F:nitrate transmembrane transporter activity"/>
    <property type="evidence" value="ECO:0007669"/>
    <property type="project" value="InterPro"/>
</dbReference>
<dbReference type="Proteomes" id="UP001163821">
    <property type="component" value="Unassembled WGS sequence"/>
</dbReference>
<evidence type="ECO:0000256" key="4">
    <source>
        <dbReference type="ARBA" id="ARBA00022989"/>
    </source>
</evidence>
<evidence type="ECO:0000313" key="9">
    <source>
        <dbReference type="EMBL" id="MCW0482291.1"/>
    </source>
</evidence>
<evidence type="ECO:0000256" key="6">
    <source>
        <dbReference type="ARBA" id="ARBA00023136"/>
    </source>
</evidence>
<dbReference type="SUPFAM" id="SSF103473">
    <property type="entry name" value="MFS general substrate transporter"/>
    <property type="match status" value="1"/>
</dbReference>
<feature type="transmembrane region" description="Helical" evidence="7">
    <location>
        <begin position="275"/>
        <end position="295"/>
    </location>
</feature>
<sequence>MNIKGNSSRGLLGTTLGFFFGFAAVALYGPTAIKFKEAMDLSPAMLGLLIAIPALSGSLLRIPFGAWVDTTGGKKPFFILMLLSLIGLGGVTLLLVTSYPDGMKGMYGLVLFFGFLSGSGIATFSVGIGQTSYWFPRKQQGFALGTFGGLGNLAPGLFSIILPVFLTYYGFISAYFAWFLFLLLGTILYGIIGVNAYYFQYRKAGLSDQEAKAKASQNGQEIFPTGGVKDSLVNSAKIKNTWALVVLYFTTFGGFIALTAWFPTYWSEFQQFAPIKAGLFTAIFSILASLMRVYGGKLADTFGGEKVALLSMFTILSTAAILSFSSNILLSILIVVLLAVGMGIANAAIFKLVPVYVPKAVGGAAGWVGGLGAFGGFALPPIMGAIAGKLGTVGYARGFIVFVILSLVNLAIIYVLINKKRNQPTITN</sequence>
<evidence type="ECO:0000256" key="2">
    <source>
        <dbReference type="ARBA" id="ARBA00008432"/>
    </source>
</evidence>
<dbReference type="InterPro" id="IPR020846">
    <property type="entry name" value="MFS_dom"/>
</dbReference>
<organism evidence="9 10">
    <name type="scientific">Gaoshiqia sediminis</name>
    <dbReference type="NCBI Taxonomy" id="2986998"/>
    <lineage>
        <taxon>Bacteria</taxon>
        <taxon>Pseudomonadati</taxon>
        <taxon>Bacteroidota</taxon>
        <taxon>Bacteroidia</taxon>
        <taxon>Marinilabiliales</taxon>
        <taxon>Prolixibacteraceae</taxon>
        <taxon>Gaoshiqia</taxon>
    </lineage>
</organism>
<dbReference type="GO" id="GO:0016020">
    <property type="term" value="C:membrane"/>
    <property type="evidence" value="ECO:0007669"/>
    <property type="project" value="UniProtKB-SubCell"/>
</dbReference>
<feature type="transmembrane region" description="Helical" evidence="7">
    <location>
        <begin position="141"/>
        <end position="169"/>
    </location>
</feature>
<feature type="transmembrane region" description="Helical" evidence="7">
    <location>
        <begin position="105"/>
        <end position="129"/>
    </location>
</feature>
<dbReference type="Pfam" id="PF07690">
    <property type="entry name" value="MFS_1"/>
    <property type="match status" value="1"/>
</dbReference>
<comment type="subcellular location">
    <subcellularLocation>
        <location evidence="1">Membrane</location>
        <topology evidence="1">Multi-pass membrane protein</topology>
    </subcellularLocation>
</comment>
<feature type="transmembrane region" description="Helical" evidence="7">
    <location>
        <begin position="242"/>
        <end position="263"/>
    </location>
</feature>
<evidence type="ECO:0000256" key="5">
    <source>
        <dbReference type="ARBA" id="ARBA00023063"/>
    </source>
</evidence>
<feature type="transmembrane region" description="Helical" evidence="7">
    <location>
        <begin position="45"/>
        <end position="64"/>
    </location>
</feature>
<keyword evidence="10" id="KW-1185">Reference proteome</keyword>
<feature type="transmembrane region" description="Helical" evidence="7">
    <location>
        <begin position="175"/>
        <end position="199"/>
    </location>
</feature>
<dbReference type="InterPro" id="IPR036259">
    <property type="entry name" value="MFS_trans_sf"/>
</dbReference>
<dbReference type="PANTHER" id="PTHR23515">
    <property type="entry name" value="HIGH-AFFINITY NITRATE TRANSPORTER 2.3"/>
    <property type="match status" value="1"/>
</dbReference>
<evidence type="ECO:0000256" key="1">
    <source>
        <dbReference type="ARBA" id="ARBA00004141"/>
    </source>
</evidence>
<gene>
    <name evidence="9" type="ORF">N2K84_06080</name>
</gene>
<evidence type="ECO:0000256" key="3">
    <source>
        <dbReference type="ARBA" id="ARBA00022692"/>
    </source>
</evidence>
<keyword evidence="4 7" id="KW-1133">Transmembrane helix</keyword>
<feature type="transmembrane region" description="Helical" evidence="7">
    <location>
        <begin position="76"/>
        <end position="99"/>
    </location>
</feature>
<feature type="transmembrane region" description="Helical" evidence="7">
    <location>
        <begin position="399"/>
        <end position="417"/>
    </location>
</feature>
<evidence type="ECO:0000313" key="10">
    <source>
        <dbReference type="Proteomes" id="UP001163821"/>
    </source>
</evidence>
<dbReference type="AlphaFoldDB" id="A0AA41Y6C1"/>
<accession>A0AA41Y6C1</accession>
<dbReference type="GO" id="GO:0042128">
    <property type="term" value="P:nitrate assimilation"/>
    <property type="evidence" value="ECO:0007669"/>
    <property type="project" value="UniProtKB-KW"/>
</dbReference>
<dbReference type="PROSITE" id="PS50850">
    <property type="entry name" value="MFS"/>
    <property type="match status" value="1"/>
</dbReference>
<proteinExistence type="inferred from homology"/>
<name>A0AA41Y6C1_9BACT</name>
<evidence type="ECO:0000256" key="7">
    <source>
        <dbReference type="SAM" id="Phobius"/>
    </source>
</evidence>
<feature type="transmembrane region" description="Helical" evidence="7">
    <location>
        <begin position="307"/>
        <end position="324"/>
    </location>
</feature>
<dbReference type="InterPro" id="IPR044772">
    <property type="entry name" value="NO3_transporter"/>
</dbReference>
<reference evidence="9" key="1">
    <citation type="submission" date="2022-10" db="EMBL/GenBank/DDBJ databases">
        <title>Gaoshiqiia sediminis gen. nov., sp. nov., isolated from coastal sediment.</title>
        <authorList>
            <person name="Yu W.X."/>
            <person name="Mu D.S."/>
            <person name="Du J.Z."/>
            <person name="Liang Y.Q."/>
        </authorList>
    </citation>
    <scope>NUCLEOTIDE SEQUENCE</scope>
    <source>
        <strain evidence="9">A06</strain>
    </source>
</reference>
<keyword evidence="3 7" id="KW-0812">Transmembrane</keyword>
<dbReference type="Gene3D" id="1.20.1250.20">
    <property type="entry name" value="MFS general substrate transporter like domains"/>
    <property type="match status" value="2"/>
</dbReference>
<evidence type="ECO:0000259" key="8">
    <source>
        <dbReference type="PROSITE" id="PS50850"/>
    </source>
</evidence>
<protein>
    <submittedName>
        <fullName evidence="9">MFS transporter</fullName>
    </submittedName>
</protein>
<comment type="caution">
    <text evidence="9">The sequence shown here is derived from an EMBL/GenBank/DDBJ whole genome shotgun (WGS) entry which is preliminary data.</text>
</comment>
<dbReference type="EMBL" id="JAPAAF010000006">
    <property type="protein sequence ID" value="MCW0482291.1"/>
    <property type="molecule type" value="Genomic_DNA"/>
</dbReference>
<keyword evidence="5" id="KW-0534">Nitrate assimilation</keyword>